<keyword evidence="2" id="KW-0067">ATP-binding</keyword>
<keyword evidence="7" id="KW-1185">Reference proteome</keyword>
<gene>
    <name evidence="6" type="ORF">ETSY2_09640</name>
</gene>
<dbReference type="EMBL" id="AZHX01000393">
    <property type="protein sequence ID" value="ETX07698.1"/>
    <property type="molecule type" value="Genomic_DNA"/>
</dbReference>
<sequence length="812" mass="90699">MAFPQTLLFGPYHLDCQSGTLWCDEQQIAMRPQTFALLRYLAERSGDIVTVSELQQHAWQDEHVTPSVFRVSIHELRQALHDDASHPQYIETVRGQGYRFCAPVTVPGGNQFRNTLAIIGRDPEHRQLQDRLALAQHGQRQLVFVSGQAGMGKTTLVEAFLSALTKDPTLSIGRGYCIEHHGPAEAYLPVLQALGDLGQSPFRDPLVQALQRAAPTWLRQLPILMLSTEYEPLDLDVPAATRVRMIRELVDALGLLSQQQLVVLVLEDLHWSDPSTIDLLNAIMRRVEPARLFMLCTYRPLEVQVQDHPLNNLLQEYEGHGQQLDVRLTPWAPDAINTFLGQRLSGTVAQDLTAMLHERSDGNPLFLSRLLDYLMQQELLIDIHGQWHLRDEQAAYHALPQGVRQLLNKQIDQLPEMVQEVLKMASVAGMQFATAMVAAGAESEAGLIDEALSWAASRSYFLQAQAVETWPDGTISGTYRFGHALYREIFYERLSAERRVKLHRLMGERLERAFIDDSDAVSGLLAYHFAQGMEVSRALHYLHQASVRALHRFAANEAIALLNTALGLLPDLPPEQDRVAAEYYIQATLGTAIISARGARVPEAGTAYQRAYRLGKTIGDIDQFFPTVVGLENMAFANADYIQSQHLGGELLNYAQITRSPLHLAYAYCALCINQAMQGHLLAAHEYAEACRRIPVSPAPYGILHPMDPFLMCQRWDVVVLTEMGYPEQAAALSRACMERAVELGDPFNMMQALVSVMMLHTHFHPPEKLYEAAQAVLIYGQQQGQPFWEATGQIFSAGAMARLGQAVDGLA</sequence>
<dbReference type="PROSITE" id="PS51755">
    <property type="entry name" value="OMPR_PHOB"/>
    <property type="match status" value="1"/>
</dbReference>
<dbReference type="PANTHER" id="PTHR16305">
    <property type="entry name" value="TESTICULAR SOLUBLE ADENYLYL CYCLASE"/>
    <property type="match status" value="1"/>
</dbReference>
<dbReference type="SUPFAM" id="SSF46894">
    <property type="entry name" value="C-terminal effector domain of the bipartite response regulators"/>
    <property type="match status" value="1"/>
</dbReference>
<dbReference type="GO" id="GO:0005737">
    <property type="term" value="C:cytoplasm"/>
    <property type="evidence" value="ECO:0007669"/>
    <property type="project" value="TreeGrafter"/>
</dbReference>
<dbReference type="GO" id="GO:0004016">
    <property type="term" value="F:adenylate cyclase activity"/>
    <property type="evidence" value="ECO:0007669"/>
    <property type="project" value="TreeGrafter"/>
</dbReference>
<keyword evidence="1" id="KW-0547">Nucleotide-binding</keyword>
<reference evidence="6 7" key="1">
    <citation type="journal article" date="2014" name="Nature">
        <title>An environmental bacterial taxon with a large and distinct metabolic repertoire.</title>
        <authorList>
            <person name="Wilson M.C."/>
            <person name="Mori T."/>
            <person name="Ruckert C."/>
            <person name="Uria A.R."/>
            <person name="Helf M.J."/>
            <person name="Takada K."/>
            <person name="Gernert C."/>
            <person name="Steffens U.A."/>
            <person name="Heycke N."/>
            <person name="Schmitt S."/>
            <person name="Rinke C."/>
            <person name="Helfrich E.J."/>
            <person name="Brachmann A.O."/>
            <person name="Gurgui C."/>
            <person name="Wakimoto T."/>
            <person name="Kracht M."/>
            <person name="Crusemann M."/>
            <person name="Hentschel U."/>
            <person name="Abe I."/>
            <person name="Matsunaga S."/>
            <person name="Kalinowski J."/>
            <person name="Takeyama H."/>
            <person name="Piel J."/>
        </authorList>
    </citation>
    <scope>NUCLEOTIDE SEQUENCE [LARGE SCALE GENOMIC DNA]</scope>
    <source>
        <strain evidence="7">TSY2</strain>
    </source>
</reference>
<dbReference type="AlphaFoldDB" id="W4MBW5"/>
<evidence type="ECO:0000256" key="4">
    <source>
        <dbReference type="PROSITE-ProRule" id="PRU01091"/>
    </source>
</evidence>
<dbReference type="Proteomes" id="UP000019140">
    <property type="component" value="Unassembled WGS sequence"/>
</dbReference>
<dbReference type="HOGENOM" id="CLU_004435_2_0_7"/>
<accession>W4MBW5</accession>
<dbReference type="GO" id="GO:0000160">
    <property type="term" value="P:phosphorelay signal transduction system"/>
    <property type="evidence" value="ECO:0007669"/>
    <property type="project" value="InterPro"/>
</dbReference>
<dbReference type="GO" id="GO:0003677">
    <property type="term" value="F:DNA binding"/>
    <property type="evidence" value="ECO:0007669"/>
    <property type="project" value="UniProtKB-UniRule"/>
</dbReference>
<dbReference type="InterPro" id="IPR041664">
    <property type="entry name" value="AAA_16"/>
</dbReference>
<keyword evidence="3 4" id="KW-0238">DNA-binding</keyword>
<dbReference type="InterPro" id="IPR001867">
    <property type="entry name" value="OmpR/PhoB-type_DNA-bd"/>
</dbReference>
<dbReference type="PANTHER" id="PTHR16305:SF28">
    <property type="entry name" value="GUANYLATE CYCLASE DOMAIN-CONTAINING PROTEIN"/>
    <property type="match status" value="1"/>
</dbReference>
<dbReference type="GO" id="GO:0005524">
    <property type="term" value="F:ATP binding"/>
    <property type="evidence" value="ECO:0007669"/>
    <property type="project" value="UniProtKB-KW"/>
</dbReference>
<dbReference type="GO" id="GO:0006355">
    <property type="term" value="P:regulation of DNA-templated transcription"/>
    <property type="evidence" value="ECO:0007669"/>
    <property type="project" value="InterPro"/>
</dbReference>
<evidence type="ECO:0000256" key="1">
    <source>
        <dbReference type="ARBA" id="ARBA00022741"/>
    </source>
</evidence>
<dbReference type="Gene3D" id="3.40.50.300">
    <property type="entry name" value="P-loop containing nucleotide triphosphate hydrolases"/>
    <property type="match status" value="1"/>
</dbReference>
<evidence type="ECO:0000313" key="7">
    <source>
        <dbReference type="Proteomes" id="UP000019140"/>
    </source>
</evidence>
<evidence type="ECO:0000256" key="3">
    <source>
        <dbReference type="ARBA" id="ARBA00023125"/>
    </source>
</evidence>
<organism evidence="6 7">
    <name type="scientific">Candidatus Entotheonella gemina</name>
    <dbReference type="NCBI Taxonomy" id="1429439"/>
    <lineage>
        <taxon>Bacteria</taxon>
        <taxon>Pseudomonadati</taxon>
        <taxon>Nitrospinota/Tectimicrobiota group</taxon>
        <taxon>Candidatus Tectimicrobiota</taxon>
        <taxon>Candidatus Entotheonellia</taxon>
        <taxon>Candidatus Entotheonellales</taxon>
        <taxon>Candidatus Entotheonellaceae</taxon>
        <taxon>Candidatus Entotheonella</taxon>
    </lineage>
</organism>
<dbReference type="Gene3D" id="1.10.10.10">
    <property type="entry name" value="Winged helix-like DNA-binding domain superfamily/Winged helix DNA-binding domain"/>
    <property type="match status" value="1"/>
</dbReference>
<dbReference type="Pfam" id="PF13191">
    <property type="entry name" value="AAA_16"/>
    <property type="match status" value="1"/>
</dbReference>
<dbReference type="SMART" id="SM00862">
    <property type="entry name" value="Trans_reg_C"/>
    <property type="match status" value="1"/>
</dbReference>
<evidence type="ECO:0000256" key="2">
    <source>
        <dbReference type="ARBA" id="ARBA00022840"/>
    </source>
</evidence>
<comment type="caution">
    <text evidence="6">The sequence shown here is derived from an EMBL/GenBank/DDBJ whole genome shotgun (WGS) entry which is preliminary data.</text>
</comment>
<proteinExistence type="predicted"/>
<protein>
    <recommendedName>
        <fullName evidence="5">OmpR/PhoB-type domain-containing protein</fullName>
    </recommendedName>
</protein>
<evidence type="ECO:0000259" key="5">
    <source>
        <dbReference type="PROSITE" id="PS51755"/>
    </source>
</evidence>
<dbReference type="SUPFAM" id="SSF52540">
    <property type="entry name" value="P-loop containing nucleoside triphosphate hydrolases"/>
    <property type="match status" value="1"/>
</dbReference>
<dbReference type="InterPro" id="IPR036388">
    <property type="entry name" value="WH-like_DNA-bd_sf"/>
</dbReference>
<feature type="domain" description="OmpR/PhoB-type" evidence="5">
    <location>
        <begin position="4"/>
        <end position="102"/>
    </location>
</feature>
<feature type="non-terminal residue" evidence="6">
    <location>
        <position position="812"/>
    </location>
</feature>
<dbReference type="Pfam" id="PF00486">
    <property type="entry name" value="Trans_reg_C"/>
    <property type="match status" value="1"/>
</dbReference>
<dbReference type="CDD" id="cd00383">
    <property type="entry name" value="trans_reg_C"/>
    <property type="match status" value="1"/>
</dbReference>
<evidence type="ECO:0000313" key="6">
    <source>
        <dbReference type="EMBL" id="ETX07698.1"/>
    </source>
</evidence>
<name>W4MBW5_9BACT</name>
<feature type="DNA-binding region" description="OmpR/PhoB-type" evidence="4">
    <location>
        <begin position="4"/>
        <end position="102"/>
    </location>
</feature>
<dbReference type="InterPro" id="IPR016032">
    <property type="entry name" value="Sig_transdc_resp-reg_C-effctor"/>
</dbReference>
<dbReference type="InterPro" id="IPR027417">
    <property type="entry name" value="P-loop_NTPase"/>
</dbReference>